<dbReference type="AlphaFoldDB" id="A0A7C3WPS5"/>
<proteinExistence type="predicted"/>
<organism evidence="3">
    <name type="scientific">Desulfobacca acetoxidans</name>
    <dbReference type="NCBI Taxonomy" id="60893"/>
    <lineage>
        <taxon>Bacteria</taxon>
        <taxon>Pseudomonadati</taxon>
        <taxon>Thermodesulfobacteriota</taxon>
        <taxon>Desulfobaccia</taxon>
        <taxon>Desulfobaccales</taxon>
        <taxon>Desulfobaccaceae</taxon>
        <taxon>Desulfobacca</taxon>
    </lineage>
</organism>
<name>A0A7C3WPS5_9BACT</name>
<protein>
    <submittedName>
        <fullName evidence="3">Uncharacterized protein</fullName>
    </submittedName>
</protein>
<feature type="transmembrane region" description="Helical" evidence="1">
    <location>
        <begin position="58"/>
        <end position="83"/>
    </location>
</feature>
<keyword evidence="1" id="KW-0472">Membrane</keyword>
<sequence length="97" mass="10495">MKKLAALLVNLFLLALPALAWAAGPGEKVPDMATRQVKVEGLSCINAFFASWYNTNKMVFALAVTVLMGVVGGLIAFCTDIFLKLIGMDVSKIEHHE</sequence>
<keyword evidence="1" id="KW-0812">Transmembrane</keyword>
<accession>A0A7C3WPS5</accession>
<gene>
    <name evidence="3" type="ORF">ENV62_02395</name>
</gene>
<evidence type="ECO:0000313" key="3">
    <source>
        <dbReference type="EMBL" id="HGB14076.1"/>
    </source>
</evidence>
<evidence type="ECO:0000256" key="1">
    <source>
        <dbReference type="SAM" id="Phobius"/>
    </source>
</evidence>
<feature type="signal peptide" evidence="2">
    <location>
        <begin position="1"/>
        <end position="22"/>
    </location>
</feature>
<comment type="caution">
    <text evidence="3">The sequence shown here is derived from an EMBL/GenBank/DDBJ whole genome shotgun (WGS) entry which is preliminary data.</text>
</comment>
<keyword evidence="2" id="KW-0732">Signal</keyword>
<evidence type="ECO:0000256" key="2">
    <source>
        <dbReference type="SAM" id="SignalP"/>
    </source>
</evidence>
<keyword evidence="1" id="KW-1133">Transmembrane helix</keyword>
<dbReference type="EMBL" id="DTHB01000016">
    <property type="protein sequence ID" value="HGB14076.1"/>
    <property type="molecule type" value="Genomic_DNA"/>
</dbReference>
<feature type="chain" id="PRO_5027766311" evidence="2">
    <location>
        <begin position="23"/>
        <end position="97"/>
    </location>
</feature>
<reference evidence="3" key="1">
    <citation type="journal article" date="2020" name="mSystems">
        <title>Genome- and Community-Level Interaction Insights into Carbon Utilization and Element Cycling Functions of Hydrothermarchaeota in Hydrothermal Sediment.</title>
        <authorList>
            <person name="Zhou Z."/>
            <person name="Liu Y."/>
            <person name="Xu W."/>
            <person name="Pan J."/>
            <person name="Luo Z.H."/>
            <person name="Li M."/>
        </authorList>
    </citation>
    <scope>NUCLEOTIDE SEQUENCE [LARGE SCALE GENOMIC DNA]</scope>
    <source>
        <strain evidence="3">SpSt-776</strain>
    </source>
</reference>